<evidence type="ECO:0000256" key="5">
    <source>
        <dbReference type="RuleBase" id="RU367026"/>
    </source>
</evidence>
<sequence length="224" mass="25565">MSLQWTCVAGFLYAEIIIVALLLMPFISPKIWANLFNSRFLKSFAAQANIWFTVAIGILLLFFVDSVRDVVKYSSIRYHDEDHHHHHAHMDIEIQHQMKMFRSQRNFYIAGFSLFLALVIRRLAFLITSQARLIASNDALTKQAQNAAKAAEAVLDSQTAAATNTENDQKELLKQLEVKEKELVKAVKDKEAMKDQSLNLQKQYEELCKEHSHCAAPSSNKKLS</sequence>
<dbReference type="PANTHER" id="PTHR12701">
    <property type="entry name" value="BCR-ASSOCIATED PROTEIN, BAP"/>
    <property type="match status" value="1"/>
</dbReference>
<feature type="transmembrane region" description="Helical" evidence="5">
    <location>
        <begin position="107"/>
        <end position="127"/>
    </location>
</feature>
<name>A0A1V9XB67_9ACAR</name>
<dbReference type="OrthoDB" id="435607at2759"/>
<dbReference type="GO" id="GO:0006886">
    <property type="term" value="P:intracellular protein transport"/>
    <property type="evidence" value="ECO:0007669"/>
    <property type="project" value="UniProtKB-UniRule"/>
</dbReference>
<dbReference type="GO" id="GO:0070973">
    <property type="term" value="P:protein localization to endoplasmic reticulum exit site"/>
    <property type="evidence" value="ECO:0007669"/>
    <property type="project" value="UniProtKB-UniRule"/>
</dbReference>
<dbReference type="Proteomes" id="UP000192247">
    <property type="component" value="Unassembled WGS sequence"/>
</dbReference>
<dbReference type="FunCoup" id="A0A1V9XB67">
    <property type="interactions" value="950"/>
</dbReference>
<feature type="coiled-coil region" evidence="6">
    <location>
        <begin position="162"/>
        <end position="210"/>
    </location>
</feature>
<dbReference type="GO" id="GO:0005789">
    <property type="term" value="C:endoplasmic reticulum membrane"/>
    <property type="evidence" value="ECO:0007669"/>
    <property type="project" value="UniProtKB-SubCell"/>
</dbReference>
<keyword evidence="2 5" id="KW-0812">Transmembrane</keyword>
<feature type="transmembrane region" description="Helical" evidence="5">
    <location>
        <begin position="7"/>
        <end position="28"/>
    </location>
</feature>
<keyword evidence="8" id="KW-0675">Receptor</keyword>
<comment type="subcellular location">
    <subcellularLocation>
        <location evidence="5">Endoplasmic reticulum membrane</location>
        <topology evidence="5">Multi-pass membrane protein</topology>
    </subcellularLocation>
    <subcellularLocation>
        <location evidence="1">Membrane</location>
        <topology evidence="1">Multi-pass membrane protein</topology>
    </subcellularLocation>
</comment>
<dbReference type="InterPro" id="IPR008417">
    <property type="entry name" value="BAP29/BAP31"/>
</dbReference>
<keyword evidence="5" id="KW-0653">Protein transport</keyword>
<reference evidence="8 9" key="1">
    <citation type="journal article" date="2017" name="Gigascience">
        <title>Draft genome of the honey bee ectoparasitic mite, Tropilaelaps mercedesae, is shaped by the parasitic life history.</title>
        <authorList>
            <person name="Dong X."/>
            <person name="Armstrong S.D."/>
            <person name="Xia D."/>
            <person name="Makepeace B.L."/>
            <person name="Darby A.C."/>
            <person name="Kadowaki T."/>
        </authorList>
    </citation>
    <scope>NUCLEOTIDE SEQUENCE [LARGE SCALE GENOMIC DNA]</scope>
    <source>
        <strain evidence="8">Wuxi-XJTLU</strain>
    </source>
</reference>
<dbReference type="AlphaFoldDB" id="A0A1V9XB67"/>
<keyword evidence="3 5" id="KW-1133">Transmembrane helix</keyword>
<evidence type="ECO:0000256" key="2">
    <source>
        <dbReference type="ARBA" id="ARBA00022692"/>
    </source>
</evidence>
<dbReference type="InParanoid" id="A0A1V9XB67"/>
<dbReference type="STRING" id="418985.A0A1V9XB67"/>
<dbReference type="GO" id="GO:0006888">
    <property type="term" value="P:endoplasmic reticulum to Golgi vesicle-mediated transport"/>
    <property type="evidence" value="ECO:0007669"/>
    <property type="project" value="UniProtKB-UniRule"/>
</dbReference>
<dbReference type="EMBL" id="MNPL01016968">
    <property type="protein sequence ID" value="OQR70608.1"/>
    <property type="molecule type" value="Genomic_DNA"/>
</dbReference>
<gene>
    <name evidence="8" type="ORF">BIW11_01656</name>
</gene>
<evidence type="ECO:0000256" key="4">
    <source>
        <dbReference type="ARBA" id="ARBA00023136"/>
    </source>
</evidence>
<feature type="domain" description="BAP29/BAP31 transmembrane" evidence="7">
    <location>
        <begin position="1"/>
        <end position="139"/>
    </location>
</feature>
<evidence type="ECO:0000313" key="8">
    <source>
        <dbReference type="EMBL" id="OQR70608.1"/>
    </source>
</evidence>
<comment type="caution">
    <text evidence="8">The sequence shown here is derived from an EMBL/GenBank/DDBJ whole genome shotgun (WGS) entry which is preliminary data.</text>
</comment>
<keyword evidence="4 5" id="KW-0472">Membrane</keyword>
<protein>
    <recommendedName>
        <fullName evidence="5">Endoplasmic reticulum transmembrane protein</fullName>
    </recommendedName>
</protein>
<dbReference type="PANTHER" id="PTHR12701:SF20">
    <property type="entry name" value="ENDOPLASMIC RETICULUM TRANSMEMBRANE PROTEIN"/>
    <property type="match status" value="1"/>
</dbReference>
<evidence type="ECO:0000313" key="9">
    <source>
        <dbReference type="Proteomes" id="UP000192247"/>
    </source>
</evidence>
<evidence type="ECO:0000256" key="3">
    <source>
        <dbReference type="ARBA" id="ARBA00022989"/>
    </source>
</evidence>
<keyword evidence="6" id="KW-0175">Coiled coil</keyword>
<evidence type="ECO:0000256" key="6">
    <source>
        <dbReference type="SAM" id="Coils"/>
    </source>
</evidence>
<accession>A0A1V9XB67</accession>
<comment type="similarity">
    <text evidence="5">Belongs to the BCAP29/BCAP31 family.</text>
</comment>
<proteinExistence type="inferred from homology"/>
<keyword evidence="5" id="KW-0931">ER-Golgi transport</keyword>
<comment type="function">
    <text evidence="5">May play a role in anterograde transport of membrane proteins from the endoplasmic reticulum to the Golgi.</text>
</comment>
<keyword evidence="9" id="KW-1185">Reference proteome</keyword>
<keyword evidence="5" id="KW-0813">Transport</keyword>
<feature type="transmembrane region" description="Helical" evidence="5">
    <location>
        <begin position="48"/>
        <end position="67"/>
    </location>
</feature>
<dbReference type="InterPro" id="IPR040463">
    <property type="entry name" value="BAP29/BAP31_N"/>
</dbReference>
<organism evidence="8 9">
    <name type="scientific">Tropilaelaps mercedesae</name>
    <dbReference type="NCBI Taxonomy" id="418985"/>
    <lineage>
        <taxon>Eukaryota</taxon>
        <taxon>Metazoa</taxon>
        <taxon>Ecdysozoa</taxon>
        <taxon>Arthropoda</taxon>
        <taxon>Chelicerata</taxon>
        <taxon>Arachnida</taxon>
        <taxon>Acari</taxon>
        <taxon>Parasitiformes</taxon>
        <taxon>Mesostigmata</taxon>
        <taxon>Gamasina</taxon>
        <taxon>Dermanyssoidea</taxon>
        <taxon>Laelapidae</taxon>
        <taxon>Tropilaelaps</taxon>
    </lineage>
</organism>
<evidence type="ECO:0000256" key="1">
    <source>
        <dbReference type="ARBA" id="ARBA00004141"/>
    </source>
</evidence>
<dbReference type="Pfam" id="PF05529">
    <property type="entry name" value="Bap31"/>
    <property type="match status" value="1"/>
</dbReference>
<dbReference type="Gene3D" id="1.20.5.110">
    <property type="match status" value="1"/>
</dbReference>
<keyword evidence="5" id="KW-0256">Endoplasmic reticulum</keyword>
<evidence type="ECO:0000259" key="7">
    <source>
        <dbReference type="Pfam" id="PF05529"/>
    </source>
</evidence>